<feature type="domain" description="SPATA31-like" evidence="6">
    <location>
        <begin position="29"/>
        <end position="122"/>
    </location>
</feature>
<dbReference type="InterPro" id="IPR027970">
    <property type="entry name" value="SPATA31-like"/>
</dbReference>
<comment type="subcellular location">
    <subcellularLocation>
        <location evidence="1">Membrane</location>
        <topology evidence="1">Single-pass membrane protein</topology>
    </subcellularLocation>
</comment>
<dbReference type="HOGENOM" id="CLU_063589_0_0_1"/>
<dbReference type="InParanoid" id="M3XSD9"/>
<keyword evidence="4" id="KW-0472">Membrane</keyword>
<protein>
    <recommendedName>
        <fullName evidence="6">SPATA31-like domain-containing protein</fullName>
    </recommendedName>
</protein>
<dbReference type="GO" id="GO:0016020">
    <property type="term" value="C:membrane"/>
    <property type="evidence" value="ECO:0007669"/>
    <property type="project" value="UniProtKB-SubCell"/>
</dbReference>
<proteinExistence type="inferred from homology"/>
<evidence type="ECO:0000256" key="4">
    <source>
        <dbReference type="ARBA" id="ARBA00023136"/>
    </source>
</evidence>
<accession>M3XSD9</accession>
<evidence type="ECO:0000256" key="1">
    <source>
        <dbReference type="ARBA" id="ARBA00004167"/>
    </source>
</evidence>
<sequence length="347" mass="38461">FFYLFYLHLLFKANTLYMKTKTTQKHQSRAKRRRKGRTLEDNGCHRREVEETRKLISVLRSFVPPVSCSPLSQHHDTIHFHQLLCPDPSCEVCNSTTAEIDRLLFLQALEDSTSLASTAPVTSSSFTLSTDFSAVPPGELIPASLPESSPPPASIFSPNPVIPVADFFPPSPPGDSLPPEPFPPLDSKFPMDHFPAQRPAFPPPVPPHHAHSVDCSVQIETVSINTIFSLDPTLSHNIAPYQRVNPTETFALHHTPRTQSASPDYSLTVTQSKAISISRTPVPDSSPPERSGGVSTYVLTITGIDPSSLSILDLPWWQTHAKESSLRPWLHGLSNKSFWPSILQRLL</sequence>
<dbReference type="Pfam" id="PF15371">
    <property type="entry name" value="DUF4599"/>
    <property type="match status" value="1"/>
</dbReference>
<evidence type="ECO:0000256" key="2">
    <source>
        <dbReference type="ARBA" id="ARBA00022692"/>
    </source>
</evidence>
<evidence type="ECO:0000256" key="5">
    <source>
        <dbReference type="ARBA" id="ARBA00035009"/>
    </source>
</evidence>
<name>M3XSD9_MUSPF</name>
<evidence type="ECO:0000256" key="3">
    <source>
        <dbReference type="ARBA" id="ARBA00022989"/>
    </source>
</evidence>
<dbReference type="Ensembl" id="ENSMPUT00000002030.1">
    <property type="protein sequence ID" value="ENSMPUP00000001989.1"/>
    <property type="gene ID" value="ENSMPUG00000002008.1"/>
</dbReference>
<evidence type="ECO:0000259" key="6">
    <source>
        <dbReference type="Pfam" id="PF15371"/>
    </source>
</evidence>
<dbReference type="PANTHER" id="PTHR21859">
    <property type="entry name" value="ACROSOME-SPECIFIC PROTEIN"/>
    <property type="match status" value="1"/>
</dbReference>
<reference evidence="7" key="1">
    <citation type="submission" date="2024-06" db="UniProtKB">
        <authorList>
            <consortium name="Ensembl"/>
        </authorList>
    </citation>
    <scope>IDENTIFICATION</scope>
</reference>
<organism evidence="7">
    <name type="scientific">Mustela putorius furo</name>
    <name type="common">European domestic ferret</name>
    <name type="synonym">Mustela furo</name>
    <dbReference type="NCBI Taxonomy" id="9669"/>
    <lineage>
        <taxon>Eukaryota</taxon>
        <taxon>Metazoa</taxon>
        <taxon>Chordata</taxon>
        <taxon>Craniata</taxon>
        <taxon>Vertebrata</taxon>
        <taxon>Euteleostomi</taxon>
        <taxon>Mammalia</taxon>
        <taxon>Eutheria</taxon>
        <taxon>Laurasiatheria</taxon>
        <taxon>Carnivora</taxon>
        <taxon>Caniformia</taxon>
        <taxon>Musteloidea</taxon>
        <taxon>Mustelidae</taxon>
        <taxon>Mustelinae</taxon>
        <taxon>Mustela</taxon>
    </lineage>
</organism>
<dbReference type="PANTHER" id="PTHR21859:SF12">
    <property type="entry name" value="SPERMATOGENESIS-ASSOCIATED PROTEIN 31D1"/>
    <property type="match status" value="1"/>
</dbReference>
<evidence type="ECO:0000313" key="7">
    <source>
        <dbReference type="Ensembl" id="ENSMPUP00000001989.1"/>
    </source>
</evidence>
<dbReference type="GeneTree" id="ENSGT00950000183043"/>
<comment type="similarity">
    <text evidence="5">Belongs to the SPATA31 family.</text>
</comment>
<dbReference type="EMBL" id="AEYP01082550">
    <property type="status" value="NOT_ANNOTATED_CDS"/>
    <property type="molecule type" value="Genomic_DNA"/>
</dbReference>
<dbReference type="eggNOG" id="ENOG502SH7F">
    <property type="taxonomic scope" value="Eukaryota"/>
</dbReference>
<keyword evidence="2" id="KW-0812">Transmembrane</keyword>
<dbReference type="AlphaFoldDB" id="M3XSD9"/>
<dbReference type="OMA" id="NGCHRRE"/>
<keyword evidence="3" id="KW-1133">Transmembrane helix</keyword>